<feature type="domain" description="AAA-ATPase-like" evidence="1">
    <location>
        <begin position="33"/>
        <end position="281"/>
    </location>
</feature>
<keyword evidence="3" id="KW-1185">Reference proteome</keyword>
<organism evidence="2 3">
    <name type="scientific">Stentor coeruleus</name>
    <dbReference type="NCBI Taxonomy" id="5963"/>
    <lineage>
        <taxon>Eukaryota</taxon>
        <taxon>Sar</taxon>
        <taxon>Alveolata</taxon>
        <taxon>Ciliophora</taxon>
        <taxon>Postciliodesmatophora</taxon>
        <taxon>Heterotrichea</taxon>
        <taxon>Heterotrichida</taxon>
        <taxon>Stentoridae</taxon>
        <taxon>Stentor</taxon>
    </lineage>
</organism>
<proteinExistence type="predicted"/>
<name>A0A1R2ALQ2_9CILI</name>
<reference evidence="2 3" key="1">
    <citation type="submission" date="2016-11" db="EMBL/GenBank/DDBJ databases">
        <title>The macronuclear genome of Stentor coeruleus: a giant cell with tiny introns.</title>
        <authorList>
            <person name="Slabodnick M."/>
            <person name="Ruby J.G."/>
            <person name="Reiff S.B."/>
            <person name="Swart E.C."/>
            <person name="Gosai S."/>
            <person name="Prabakaran S."/>
            <person name="Witkowska E."/>
            <person name="Larue G.E."/>
            <person name="Fisher S."/>
            <person name="Freeman R.M."/>
            <person name="Gunawardena J."/>
            <person name="Chu W."/>
            <person name="Stover N.A."/>
            <person name="Gregory B.D."/>
            <person name="Nowacki M."/>
            <person name="Derisi J."/>
            <person name="Roy S.W."/>
            <person name="Marshall W.F."/>
            <person name="Sood P."/>
        </authorList>
    </citation>
    <scope>NUCLEOTIDE SEQUENCE [LARGE SCALE GENOMIC DNA]</scope>
    <source>
        <strain evidence="2">WM001</strain>
    </source>
</reference>
<dbReference type="PANTHER" id="PTHR34825:SF1">
    <property type="entry name" value="AAA-ATPASE-LIKE DOMAIN-CONTAINING PROTEIN"/>
    <property type="match status" value="1"/>
</dbReference>
<dbReference type="Proteomes" id="UP000187209">
    <property type="component" value="Unassembled WGS sequence"/>
</dbReference>
<accession>A0A1R2ALQ2</accession>
<dbReference type="AlphaFoldDB" id="A0A1R2ALQ2"/>
<sequence>MMLRVQKNCILARSSLQRYFSDKEIPDAYFMTGTRFFDTLITDANIFVDKTLLMHEILKSKNQAILFTRPRRWGKTLNLDMIKNFFEADANKWTGEISYKTKSKQDLFKNLKIQDAYLSFDPITNKREKTRSINCLGSFPVISLRFKGTVSNQALSSFYSDMIAPAFKEHSYLLNVKNILIGNDRILFEKYVLEETINNADLSNSLEVLIEALYKHYERKVILLIDEYDRNLMNLASIKSPLYADALNLTKDILSPIKELESKLQFTVLTGGSKIVKSDIFTELNHFDHDSVMGSRYPEFFGFTEDEVDGLIAKVLEFNPKIKYQNIKNSISEMYNGYHIEGKIIYNPWSIMNCLKRLYFNMEDPFLKFWANSGNMEIINDALKKLPSIKKVENLLLNDYTDFTYNDGFQIGNIYIDEEYLLSFLVDAGYLTHIGNGMFKIPNNEIRYHFYDFLMKTWLKKIDEGLNFNELKNLNIENCEEYAEAFQKNILDKVGIFRANESTFQTFIIQSYIGCTYKNHTYNIEKNITQGKGINILFKPVKGRATNAILLELKLASVANEIKVIGDAYSQMFEKKYTNYLLEIAEKKINSYWTKFNLRAAVFSKDESKNKWVLKMHEVILTKEGLIKRYKTYNKELHAGEKMINFFKSIEGTQVKEIKK</sequence>
<dbReference type="EMBL" id="MPUH01002122">
    <property type="protein sequence ID" value="OMJ65463.1"/>
    <property type="molecule type" value="Genomic_DNA"/>
</dbReference>
<evidence type="ECO:0000313" key="3">
    <source>
        <dbReference type="Proteomes" id="UP000187209"/>
    </source>
</evidence>
<protein>
    <recommendedName>
        <fullName evidence="1">AAA-ATPase-like domain-containing protein</fullName>
    </recommendedName>
</protein>
<evidence type="ECO:0000313" key="2">
    <source>
        <dbReference type="EMBL" id="OMJ65463.1"/>
    </source>
</evidence>
<dbReference type="OrthoDB" id="2143434at2759"/>
<comment type="caution">
    <text evidence="2">The sequence shown here is derived from an EMBL/GenBank/DDBJ whole genome shotgun (WGS) entry which is preliminary data.</text>
</comment>
<evidence type="ECO:0000259" key="1">
    <source>
        <dbReference type="Pfam" id="PF09820"/>
    </source>
</evidence>
<dbReference type="Pfam" id="PF09820">
    <property type="entry name" value="AAA-ATPase_like"/>
    <property type="match status" value="1"/>
</dbReference>
<gene>
    <name evidence="2" type="ORF">SteCoe_38168</name>
</gene>
<dbReference type="PANTHER" id="PTHR34825">
    <property type="entry name" value="CONSERVED PROTEIN, WITH A WEAK D-GALACTARATE DEHYDRATASE/ALTRONATE HYDROLASE DOMAIN"/>
    <property type="match status" value="1"/>
</dbReference>
<dbReference type="InterPro" id="IPR018631">
    <property type="entry name" value="AAA-ATPase-like_dom"/>
</dbReference>